<name>A0A2D3UP17_9PEZI</name>
<evidence type="ECO:0000256" key="5">
    <source>
        <dbReference type="SAM" id="MobiDB-lite"/>
    </source>
</evidence>
<proteinExistence type="predicted"/>
<dbReference type="PANTHER" id="PTHR10629:SF52">
    <property type="entry name" value="DNA (CYTOSINE-5)-METHYLTRANSFERASE 1"/>
    <property type="match status" value="1"/>
</dbReference>
<reference evidence="6 7" key="1">
    <citation type="submission" date="2016-03" db="EMBL/GenBank/DDBJ databases">
        <authorList>
            <person name="Ploux O."/>
        </authorList>
    </citation>
    <scope>NUCLEOTIDE SEQUENCE [LARGE SCALE GENOMIC DNA]</scope>
    <source>
        <strain evidence="6 7">URUG2</strain>
    </source>
</reference>
<dbReference type="GO" id="GO:0003677">
    <property type="term" value="F:DNA binding"/>
    <property type="evidence" value="ECO:0007669"/>
    <property type="project" value="TreeGrafter"/>
</dbReference>
<dbReference type="OrthoDB" id="414133at2759"/>
<protein>
    <recommendedName>
        <fullName evidence="1">DNA (cytosine-5-)-methyltransferase</fullName>
        <ecNumber evidence="1">2.1.1.37</ecNumber>
    </recommendedName>
</protein>
<keyword evidence="7" id="KW-1185">Reference proteome</keyword>
<dbReference type="InterPro" id="IPR029063">
    <property type="entry name" value="SAM-dependent_MTases_sf"/>
</dbReference>
<dbReference type="Pfam" id="PF00145">
    <property type="entry name" value="DNA_methylase"/>
    <property type="match status" value="1"/>
</dbReference>
<evidence type="ECO:0000256" key="3">
    <source>
        <dbReference type="ARBA" id="ARBA00022679"/>
    </source>
</evidence>
<evidence type="ECO:0000256" key="1">
    <source>
        <dbReference type="ARBA" id="ARBA00011975"/>
    </source>
</evidence>
<dbReference type="EC" id="2.1.1.37" evidence="1"/>
<dbReference type="Proteomes" id="UP000225277">
    <property type="component" value="Unassembled WGS sequence"/>
</dbReference>
<keyword evidence="2" id="KW-0489">Methyltransferase</keyword>
<feature type="region of interest" description="Disordered" evidence="5">
    <location>
        <begin position="1"/>
        <end position="119"/>
    </location>
</feature>
<feature type="compositionally biased region" description="Low complexity" evidence="5">
    <location>
        <begin position="43"/>
        <end position="55"/>
    </location>
</feature>
<sequence>MSSPIDLTTSDDEILSSQPRAKGKRKIIDLSGCDETPTKRGQPPSMSSSRPSSSKYSREAHFPAHKDEYHTPSKSSNNARSRHAGHSTSSFSSPIEKHRGNSSLSSPATFKDSEDEPDEAFEFEEITRIKFEQDAHRGVAKKPPAGYKIVNSAHMLGVSLKAGTNVELSDGEFLRIVYIFRNMGESRDSVDAYILRGMLLRRTSSRNPATGGMFPATMNELVAIISIPMDDHRPTLEAGLQDRALSEVTCIREIRFTNAASRFVDADYADFSFREDDDQTRWYMVDPIQNKLVHNRPVILAEAHLVCRWKFVEYYCPDMKSNSHACLMLEPDEADADYRLTNAQLIRRYFRRTRGTFDGAANKNTAIKGDLADLFCGSGGASEAARLAGVHVAVAVDKKECAFWSPVHTVAGRNDEANESAAFMVNAAAKKLGCRIMIFEQTPGFVRIKKHRPQWHAFIQQFTSMGFSVKWRTIKAADHGGPNARLRLWLYATCPGQNMPEDIQPTHGPIGSGLIPYVTVRQALANIPAGATLHDPEAQAEKFRLTGKPSLPLAEWDKPLKHIIPTAGPQALHPDGRPFTIREAMCLQGFPFHYQLIVAHYASLKEALRFTDEELAAHKDGIMEEIQAHRHEIVDLDD</sequence>
<feature type="compositionally biased region" description="Basic and acidic residues" evidence="5">
    <location>
        <begin position="56"/>
        <end position="71"/>
    </location>
</feature>
<dbReference type="InterPro" id="IPR050390">
    <property type="entry name" value="C5-Methyltransferase"/>
</dbReference>
<dbReference type="EMBL" id="FJUY01000001">
    <property type="protein sequence ID" value="CZT15438.1"/>
    <property type="molecule type" value="Genomic_DNA"/>
</dbReference>
<dbReference type="PANTHER" id="PTHR10629">
    <property type="entry name" value="CYTOSINE-SPECIFIC METHYLTRANSFERASE"/>
    <property type="match status" value="1"/>
</dbReference>
<dbReference type="GO" id="GO:0044027">
    <property type="term" value="P:negative regulation of gene expression via chromosomal CpG island methylation"/>
    <property type="evidence" value="ECO:0007669"/>
    <property type="project" value="TreeGrafter"/>
</dbReference>
<evidence type="ECO:0000256" key="4">
    <source>
        <dbReference type="ARBA" id="ARBA00022691"/>
    </source>
</evidence>
<dbReference type="InterPro" id="IPR001525">
    <property type="entry name" value="C5_MeTfrase"/>
</dbReference>
<organism evidence="6 7">
    <name type="scientific">Ramularia collo-cygni</name>
    <dbReference type="NCBI Taxonomy" id="112498"/>
    <lineage>
        <taxon>Eukaryota</taxon>
        <taxon>Fungi</taxon>
        <taxon>Dikarya</taxon>
        <taxon>Ascomycota</taxon>
        <taxon>Pezizomycotina</taxon>
        <taxon>Dothideomycetes</taxon>
        <taxon>Dothideomycetidae</taxon>
        <taxon>Mycosphaerellales</taxon>
        <taxon>Mycosphaerellaceae</taxon>
        <taxon>Ramularia</taxon>
    </lineage>
</organism>
<keyword evidence="4" id="KW-0949">S-adenosyl-L-methionine</keyword>
<evidence type="ECO:0000313" key="7">
    <source>
        <dbReference type="Proteomes" id="UP000225277"/>
    </source>
</evidence>
<keyword evidence="3" id="KW-0808">Transferase</keyword>
<evidence type="ECO:0000256" key="2">
    <source>
        <dbReference type="ARBA" id="ARBA00022603"/>
    </source>
</evidence>
<dbReference type="STRING" id="112498.A0A2D3UP17"/>
<accession>A0A2D3UP17</accession>
<feature type="unsure residue" description="I or L" evidence="6">
    <location>
        <position position="545"/>
    </location>
</feature>
<dbReference type="GO" id="GO:0005634">
    <property type="term" value="C:nucleus"/>
    <property type="evidence" value="ECO:0007669"/>
    <property type="project" value="TreeGrafter"/>
</dbReference>
<dbReference type="Gene3D" id="3.40.50.150">
    <property type="entry name" value="Vaccinia Virus protein VP39"/>
    <property type="match status" value="1"/>
</dbReference>
<dbReference type="GO" id="GO:0032259">
    <property type="term" value="P:methylation"/>
    <property type="evidence" value="ECO:0007669"/>
    <property type="project" value="UniProtKB-KW"/>
</dbReference>
<gene>
    <name evidence="6" type="ORF">RCC_01296</name>
</gene>
<evidence type="ECO:0000313" key="6">
    <source>
        <dbReference type="EMBL" id="CZT15438.1"/>
    </source>
</evidence>
<dbReference type="GO" id="GO:0003886">
    <property type="term" value="F:DNA (cytosine-5-)-methyltransferase activity"/>
    <property type="evidence" value="ECO:0007669"/>
    <property type="project" value="UniProtKB-EC"/>
</dbReference>
<dbReference type="AlphaFoldDB" id="A0A2D3UP17"/>
<dbReference type="SUPFAM" id="SSF53335">
    <property type="entry name" value="S-adenosyl-L-methionine-dependent methyltransferases"/>
    <property type="match status" value="1"/>
</dbReference>